<dbReference type="GO" id="GO:0071916">
    <property type="term" value="F:dipeptide transmembrane transporter activity"/>
    <property type="evidence" value="ECO:0007669"/>
    <property type="project" value="TreeGrafter"/>
</dbReference>
<gene>
    <name evidence="10" type="ORF">FHR04_00295</name>
    <name evidence="9" type="ORF">HNQ04_000636</name>
</gene>
<evidence type="ECO:0000313" key="12">
    <source>
        <dbReference type="Proteomes" id="UP000629870"/>
    </source>
</evidence>
<dbReference type="InterPro" id="IPR035906">
    <property type="entry name" value="MetI-like_sf"/>
</dbReference>
<feature type="transmembrane region" description="Helical" evidence="7">
    <location>
        <begin position="135"/>
        <end position="160"/>
    </location>
</feature>
<accession>A0A5C4YBB6</accession>
<name>A0A5C4YBB6_9DEIO</name>
<dbReference type="EMBL" id="VDMO01000001">
    <property type="protein sequence ID" value="TNM72906.1"/>
    <property type="molecule type" value="Genomic_DNA"/>
</dbReference>
<keyword evidence="5 7" id="KW-1133">Transmembrane helix</keyword>
<feature type="transmembrane region" description="Helical" evidence="7">
    <location>
        <begin position="267"/>
        <end position="291"/>
    </location>
</feature>
<comment type="similarity">
    <text evidence="7">Belongs to the binding-protein-dependent transport system permease family.</text>
</comment>
<dbReference type="CDD" id="cd06261">
    <property type="entry name" value="TM_PBP2"/>
    <property type="match status" value="1"/>
</dbReference>
<feature type="transmembrane region" description="Helical" evidence="7">
    <location>
        <begin position="311"/>
        <end position="335"/>
    </location>
</feature>
<dbReference type="InterPro" id="IPR000515">
    <property type="entry name" value="MetI-like"/>
</dbReference>
<proteinExistence type="inferred from homology"/>
<dbReference type="PANTHER" id="PTHR43163">
    <property type="entry name" value="DIPEPTIDE TRANSPORT SYSTEM PERMEASE PROTEIN DPPB-RELATED"/>
    <property type="match status" value="1"/>
</dbReference>
<dbReference type="Gene3D" id="1.10.3720.10">
    <property type="entry name" value="MetI-like"/>
    <property type="match status" value="1"/>
</dbReference>
<dbReference type="InterPro" id="IPR045621">
    <property type="entry name" value="BPD_transp_1_N"/>
</dbReference>
<feature type="transmembrane region" description="Helical" evidence="7">
    <location>
        <begin position="209"/>
        <end position="228"/>
    </location>
</feature>
<dbReference type="AlphaFoldDB" id="A0A5C4YBB6"/>
<dbReference type="PANTHER" id="PTHR43163:SF6">
    <property type="entry name" value="DIPEPTIDE TRANSPORT SYSTEM PERMEASE PROTEIN DPPB-RELATED"/>
    <property type="match status" value="1"/>
</dbReference>
<evidence type="ECO:0000256" key="1">
    <source>
        <dbReference type="ARBA" id="ARBA00004651"/>
    </source>
</evidence>
<evidence type="ECO:0000313" key="11">
    <source>
        <dbReference type="Proteomes" id="UP000313988"/>
    </source>
</evidence>
<keyword evidence="3" id="KW-1003">Cell membrane</keyword>
<dbReference type="RefSeq" id="WP_139399780.1">
    <property type="nucleotide sequence ID" value="NZ_JACHEW010000002.1"/>
</dbReference>
<dbReference type="Proteomes" id="UP000313988">
    <property type="component" value="Unassembled WGS sequence"/>
</dbReference>
<evidence type="ECO:0000256" key="3">
    <source>
        <dbReference type="ARBA" id="ARBA00022475"/>
    </source>
</evidence>
<evidence type="ECO:0000256" key="7">
    <source>
        <dbReference type="RuleBase" id="RU363032"/>
    </source>
</evidence>
<evidence type="ECO:0000256" key="5">
    <source>
        <dbReference type="ARBA" id="ARBA00022989"/>
    </source>
</evidence>
<dbReference type="EMBL" id="JACHEW010000002">
    <property type="protein sequence ID" value="MBB6015407.1"/>
    <property type="molecule type" value="Genomic_DNA"/>
</dbReference>
<reference evidence="10 11" key="1">
    <citation type="submission" date="2019-06" db="EMBL/GenBank/DDBJ databases">
        <title>Genome sequence of Deinococcus radiopugnans ATCC 19172.</title>
        <authorList>
            <person name="Maclea K.S."/>
            <person name="Maynard C.R."/>
        </authorList>
    </citation>
    <scope>NUCLEOTIDE SEQUENCE [LARGE SCALE GENOMIC DNA]</scope>
    <source>
        <strain evidence="10 11">ATCC 19172</strain>
    </source>
</reference>
<comment type="caution">
    <text evidence="10">The sequence shown here is derived from an EMBL/GenBank/DDBJ whole genome shotgun (WGS) entry which is preliminary data.</text>
</comment>
<organism evidence="10 11">
    <name type="scientific">Deinococcus radiopugnans ATCC 19172</name>
    <dbReference type="NCBI Taxonomy" id="585398"/>
    <lineage>
        <taxon>Bacteria</taxon>
        <taxon>Thermotogati</taxon>
        <taxon>Deinococcota</taxon>
        <taxon>Deinococci</taxon>
        <taxon>Deinococcales</taxon>
        <taxon>Deinococcaceae</taxon>
        <taxon>Deinococcus</taxon>
    </lineage>
</organism>
<comment type="subcellular location">
    <subcellularLocation>
        <location evidence="1 7">Cell membrane</location>
        <topology evidence="1 7">Multi-pass membrane protein</topology>
    </subcellularLocation>
</comment>
<evidence type="ECO:0000256" key="6">
    <source>
        <dbReference type="ARBA" id="ARBA00023136"/>
    </source>
</evidence>
<evidence type="ECO:0000313" key="9">
    <source>
        <dbReference type="EMBL" id="MBB6015407.1"/>
    </source>
</evidence>
<sequence length="343" mass="37178">MLIFVVKRLAQLPLVMLALTLLIVGLLQFLSPEERAQAYVTSEAQTRNLEVIIREHGLDQPFLVQYGHWMADALHGDLGFSRASNRPVTETIRERLPATIELALVSAIPIIGVGVWLGMLAALHRNDLLDRSLRLLAIVGFSLPTFVMGILLLVVFYGALGWFPGNGNLSVVQQLNLTDPAYHRYSGLILVDSLVNGRPAMFLDALHHLALPALTLIITSGAVILKVMRAQVLETLRADHVRTARAKGLAAQVVNARHVRRNALLPIVTFAGFTVIGLLGGVLFTETIFGYPGIGEWGGQAALRFDVPGVIGFALLNAVIVVVVSTVSDLLYGVVDPRVRVGS</sequence>
<evidence type="ECO:0000256" key="2">
    <source>
        <dbReference type="ARBA" id="ARBA00022448"/>
    </source>
</evidence>
<dbReference type="OrthoDB" id="9806409at2"/>
<dbReference type="Pfam" id="PF00528">
    <property type="entry name" value="BPD_transp_1"/>
    <property type="match status" value="1"/>
</dbReference>
<reference evidence="9 12" key="2">
    <citation type="submission" date="2020-08" db="EMBL/GenBank/DDBJ databases">
        <title>Genomic Encyclopedia of Type Strains, Phase IV (KMG-IV): sequencing the most valuable type-strain genomes for metagenomic binning, comparative biology and taxonomic classification.</title>
        <authorList>
            <person name="Goeker M."/>
        </authorList>
    </citation>
    <scope>NUCLEOTIDE SEQUENCE [LARGE SCALE GENOMIC DNA]</scope>
    <source>
        <strain evidence="9 12">DSM 12027</strain>
    </source>
</reference>
<evidence type="ECO:0000256" key="4">
    <source>
        <dbReference type="ARBA" id="ARBA00022692"/>
    </source>
</evidence>
<protein>
    <submittedName>
        <fullName evidence="10">ABC transporter permease</fullName>
    </submittedName>
    <submittedName>
        <fullName evidence="9">Peptide/nickel transport system permease protein</fullName>
    </submittedName>
</protein>
<dbReference type="GO" id="GO:0005886">
    <property type="term" value="C:plasma membrane"/>
    <property type="evidence" value="ECO:0007669"/>
    <property type="project" value="UniProtKB-SubCell"/>
</dbReference>
<evidence type="ECO:0000313" key="10">
    <source>
        <dbReference type="EMBL" id="TNM72906.1"/>
    </source>
</evidence>
<keyword evidence="4 7" id="KW-0812">Transmembrane</keyword>
<dbReference type="PROSITE" id="PS50928">
    <property type="entry name" value="ABC_TM1"/>
    <property type="match status" value="1"/>
</dbReference>
<dbReference type="Pfam" id="PF19300">
    <property type="entry name" value="BPD_transp_1_N"/>
    <property type="match status" value="1"/>
</dbReference>
<dbReference type="Proteomes" id="UP000629870">
    <property type="component" value="Unassembled WGS sequence"/>
</dbReference>
<keyword evidence="12" id="KW-1185">Reference proteome</keyword>
<evidence type="ECO:0000259" key="8">
    <source>
        <dbReference type="PROSITE" id="PS50928"/>
    </source>
</evidence>
<dbReference type="SUPFAM" id="SSF161098">
    <property type="entry name" value="MetI-like"/>
    <property type="match status" value="1"/>
</dbReference>
<feature type="transmembrane region" description="Helical" evidence="7">
    <location>
        <begin position="102"/>
        <end position="123"/>
    </location>
</feature>
<keyword evidence="6 7" id="KW-0472">Membrane</keyword>
<feature type="domain" description="ABC transmembrane type-1" evidence="8">
    <location>
        <begin position="96"/>
        <end position="332"/>
    </location>
</feature>
<feature type="transmembrane region" description="Helical" evidence="7">
    <location>
        <begin position="12"/>
        <end position="30"/>
    </location>
</feature>
<keyword evidence="2 7" id="KW-0813">Transport</keyword>